<evidence type="ECO:0000259" key="1">
    <source>
        <dbReference type="SMART" id="SM00382"/>
    </source>
</evidence>
<gene>
    <name evidence="2" type="ORF">AADG42_12300</name>
</gene>
<dbReference type="InterPro" id="IPR052922">
    <property type="entry name" value="Cytidylate_Kinase-2"/>
</dbReference>
<organism evidence="2 3">
    <name type="scientific">Ammonicoccus fulvus</name>
    <dbReference type="NCBI Taxonomy" id="3138240"/>
    <lineage>
        <taxon>Bacteria</taxon>
        <taxon>Bacillati</taxon>
        <taxon>Actinomycetota</taxon>
        <taxon>Actinomycetes</taxon>
        <taxon>Propionibacteriales</taxon>
        <taxon>Propionibacteriaceae</taxon>
        <taxon>Ammonicoccus</taxon>
    </lineage>
</organism>
<dbReference type="RefSeq" id="WP_425309505.1">
    <property type="nucleotide sequence ID" value="NZ_CP154795.1"/>
</dbReference>
<name>A0ABZ3FSH8_9ACTN</name>
<dbReference type="EMBL" id="CP154795">
    <property type="protein sequence ID" value="XAN08049.1"/>
    <property type="molecule type" value="Genomic_DNA"/>
</dbReference>
<dbReference type="Gene3D" id="3.40.50.300">
    <property type="entry name" value="P-loop containing nucleotide triphosphate hydrolases"/>
    <property type="match status" value="1"/>
</dbReference>
<dbReference type="PANTHER" id="PTHR37816:SF1">
    <property type="entry name" value="TOXIN"/>
    <property type="match status" value="1"/>
</dbReference>
<keyword evidence="3" id="KW-1185">Reference proteome</keyword>
<dbReference type="SUPFAM" id="SSF52540">
    <property type="entry name" value="P-loop containing nucleoside triphosphate hydrolases"/>
    <property type="match status" value="1"/>
</dbReference>
<dbReference type="Proteomes" id="UP001442841">
    <property type="component" value="Chromosome"/>
</dbReference>
<evidence type="ECO:0000313" key="2">
    <source>
        <dbReference type="EMBL" id="XAN08049.1"/>
    </source>
</evidence>
<dbReference type="InterPro" id="IPR027417">
    <property type="entry name" value="P-loop_NTPase"/>
</dbReference>
<accession>A0ABZ3FSH8</accession>
<dbReference type="InterPro" id="IPR003593">
    <property type="entry name" value="AAA+_ATPase"/>
</dbReference>
<reference evidence="2 3" key="1">
    <citation type="submission" date="2024-04" db="EMBL/GenBank/DDBJ databases">
        <title>Isolation of an actinomycete strain from pig manure.</title>
        <authorList>
            <person name="Gong T."/>
            <person name="Yu Z."/>
            <person name="An M."/>
            <person name="Wei C."/>
            <person name="Yang W."/>
            <person name="Liu L."/>
        </authorList>
    </citation>
    <scope>NUCLEOTIDE SEQUENCE [LARGE SCALE GENOMIC DNA]</scope>
    <source>
        <strain evidence="2 3">ZF39</strain>
    </source>
</reference>
<sequence>MLGPDDPLPRRPVRVTVAGVSGSGKTTLCRRLAGLLDLPYVEIDSLYHGPGWQPLPAFVDEVERFTAGERWVIEWQYRAVKPLIAERADLLVWLDPPTVVTLAQLIRRTIRRRIRREELWNDNYEGPLWQVLTDPDHIIRWGIRTRNKLREEVPGLARDRPDLPIVRLRSHRGVDRWLRRLAIDRS</sequence>
<proteinExistence type="predicted"/>
<feature type="domain" description="AAA+ ATPase" evidence="1">
    <location>
        <begin position="11"/>
        <end position="171"/>
    </location>
</feature>
<dbReference type="SMART" id="SM00382">
    <property type="entry name" value="AAA"/>
    <property type="match status" value="1"/>
</dbReference>
<protein>
    <submittedName>
        <fullName evidence="2">AAA family ATPase</fullName>
    </submittedName>
</protein>
<dbReference type="PANTHER" id="PTHR37816">
    <property type="entry name" value="YALI0E33011P"/>
    <property type="match status" value="1"/>
</dbReference>
<evidence type="ECO:0000313" key="3">
    <source>
        <dbReference type="Proteomes" id="UP001442841"/>
    </source>
</evidence>